<protein>
    <submittedName>
        <fullName evidence="2">Uncharacterized protein</fullName>
    </submittedName>
</protein>
<feature type="region of interest" description="Disordered" evidence="1">
    <location>
        <begin position="37"/>
        <end position="59"/>
    </location>
</feature>
<evidence type="ECO:0000313" key="2">
    <source>
        <dbReference type="EMBL" id="CAB4300741.1"/>
    </source>
</evidence>
<reference evidence="3" key="1">
    <citation type="journal article" date="2020" name="Genome Biol.">
        <title>Gamete binning: chromosome-level and haplotype-resolved genome assembly enabled by high-throughput single-cell sequencing of gamete genomes.</title>
        <authorList>
            <person name="Campoy J.A."/>
            <person name="Sun H."/>
            <person name="Goel M."/>
            <person name="Jiao W.-B."/>
            <person name="Folz-Donahue K."/>
            <person name="Wang N."/>
            <person name="Rubio M."/>
            <person name="Liu C."/>
            <person name="Kukat C."/>
            <person name="Ruiz D."/>
            <person name="Huettel B."/>
            <person name="Schneeberger K."/>
        </authorList>
    </citation>
    <scope>NUCLEOTIDE SEQUENCE [LARGE SCALE GENOMIC DNA]</scope>
    <source>
        <strain evidence="3">cv. Rojo Pasion</strain>
    </source>
</reference>
<dbReference type="AlphaFoldDB" id="A0A6J5WK53"/>
<evidence type="ECO:0000256" key="1">
    <source>
        <dbReference type="SAM" id="MobiDB-lite"/>
    </source>
</evidence>
<accession>A0A6J5WK53</accession>
<keyword evidence="3" id="KW-1185">Reference proteome</keyword>
<name>A0A6J5WK53_PRUAR</name>
<sequence>MKNVLLKSPMYTMEVFSCTDSMISLKNYGDLVEPQEEQEGVTKCPMSQETDENLTKAEESNGRDFVYLRTQTEAACVSGSETILTTWEGYTNFLSGEESE</sequence>
<evidence type="ECO:0000313" key="3">
    <source>
        <dbReference type="Proteomes" id="UP000507245"/>
    </source>
</evidence>
<organism evidence="2 3">
    <name type="scientific">Prunus armeniaca</name>
    <name type="common">Apricot</name>
    <name type="synonym">Armeniaca vulgaris</name>
    <dbReference type="NCBI Taxonomy" id="36596"/>
    <lineage>
        <taxon>Eukaryota</taxon>
        <taxon>Viridiplantae</taxon>
        <taxon>Streptophyta</taxon>
        <taxon>Embryophyta</taxon>
        <taxon>Tracheophyta</taxon>
        <taxon>Spermatophyta</taxon>
        <taxon>Magnoliopsida</taxon>
        <taxon>eudicotyledons</taxon>
        <taxon>Gunneridae</taxon>
        <taxon>Pentapetalae</taxon>
        <taxon>rosids</taxon>
        <taxon>fabids</taxon>
        <taxon>Rosales</taxon>
        <taxon>Rosaceae</taxon>
        <taxon>Amygdaloideae</taxon>
        <taxon>Amygdaleae</taxon>
        <taxon>Prunus</taxon>
    </lineage>
</organism>
<dbReference type="Proteomes" id="UP000507245">
    <property type="component" value="Unassembled WGS sequence"/>
</dbReference>
<proteinExistence type="predicted"/>
<dbReference type="EMBL" id="CAEKKB010000002">
    <property type="protein sequence ID" value="CAB4300741.1"/>
    <property type="molecule type" value="Genomic_DNA"/>
</dbReference>
<gene>
    <name evidence="2" type="ORF">ORAREDHAP_LOCUS15995</name>
</gene>